<sequence>MLLSFKNNIYYILLKTFFLQRLGRKKAVVPLELKSGKASMSAEHRGQLVLYGMMLNLQANEDPTQAAQRGLLLYLKDRVDIREVSCGYPERRDLIMLRNQLVQYVTTSPQDIDPENLVDIEEAAIMLQQKLPEPVDHHSACTKCPYLTLCSLHLWHTDGPTVSESHPLSNLRTEALGHLSPKHIEYFLHWTALLRMEERGQMMTSPLHALWTDSVEKREKRGDVDVKVAKGPQEGEFSIVSIENRPWIAAGVVTVANAKEIHIFLERDLSGRLNKQTVYHIDTYESYATTVQNLTNLGVLLEDSDRADRLRRCVKLNYTLRIIDKELPQFEVKLPRDVGRLGARKTQTISVLIQMLVALKQRVLVTAHTHSAVDTVLSRLPESLRVMRLGSSTRIAPVLQARSEQSLTSACDTPEKLAALYDSMEVVGVTCLGAAHAMLARTTFDLCIVDEATQVLQCTVLRPLFAAKRFVLVGDPEQLPPVVRSRAARRLGMEESLFHRLMCEEATSTLQLQYRMNQALADIANLVAYNNRLQCADNNVAQARLNIDVQGNVKSSDIGVIAPYRDQVALLRRSLQHLAVEVSTVDQFQGRDKSVIIYSCTKRSDKHDDKKVKEGEVLNDQRRLAVSVTRAKHKLLIVGNSVALRRYPPLQKLIQTCNSVQLDTNIVNKLCNKYKMYVS</sequence>
<evidence type="ECO:0000259" key="2">
    <source>
        <dbReference type="Pfam" id="PF13086"/>
    </source>
</evidence>
<dbReference type="GO" id="GO:0005634">
    <property type="term" value="C:nucleus"/>
    <property type="evidence" value="ECO:0007669"/>
    <property type="project" value="UniProtKB-SubCell"/>
</dbReference>
<accession>A0A922SKB3</accession>
<keyword evidence="1" id="KW-0234">DNA repair</keyword>
<comment type="caution">
    <text evidence="4">The sequence shown here is derived from an EMBL/GenBank/DDBJ whole genome shotgun (WGS) entry which is preliminary data.</text>
</comment>
<dbReference type="InterPro" id="IPR041677">
    <property type="entry name" value="DNA2/NAM7_AAA_11"/>
</dbReference>
<dbReference type="InterPro" id="IPR047187">
    <property type="entry name" value="SF1_C_Upf1"/>
</dbReference>
<keyword evidence="1" id="KW-0227">DNA damage</keyword>
<proteinExistence type="inferred from homology"/>
<dbReference type="GO" id="GO:0017108">
    <property type="term" value="F:5'-flap endonuclease activity"/>
    <property type="evidence" value="ECO:0007669"/>
    <property type="project" value="UniProtKB-UniRule"/>
</dbReference>
<keyword evidence="1" id="KW-0547">Nucleotide-binding</keyword>
<dbReference type="Proteomes" id="UP000814243">
    <property type="component" value="Unassembled WGS sequence"/>
</dbReference>
<dbReference type="SUPFAM" id="SSF52540">
    <property type="entry name" value="P-loop containing nucleoside triphosphate hydrolases"/>
    <property type="match status" value="1"/>
</dbReference>
<keyword evidence="1" id="KW-0539">Nucleus</keyword>
<dbReference type="GO" id="GO:0033567">
    <property type="term" value="P:DNA replication, Okazaki fragment processing"/>
    <property type="evidence" value="ECO:0007669"/>
    <property type="project" value="UniProtKB-UniRule"/>
</dbReference>
<keyword evidence="1" id="KW-0238">DNA-binding</keyword>
<dbReference type="InterPro" id="IPR027417">
    <property type="entry name" value="P-loop_NTPase"/>
</dbReference>
<keyword evidence="1" id="KW-0067">ATP-binding</keyword>
<feature type="domain" description="DNA2/NAM7 helicase helicase" evidence="2">
    <location>
        <begin position="418"/>
        <end position="485"/>
    </location>
</feature>
<dbReference type="Gene3D" id="3.90.320.10">
    <property type="match status" value="1"/>
</dbReference>
<keyword evidence="1" id="KW-0235">DNA replication</keyword>
<keyword evidence="1" id="KW-0479">Metal-binding</keyword>
<dbReference type="InterPro" id="IPR011604">
    <property type="entry name" value="PDDEXK-like_dom_sf"/>
</dbReference>
<reference evidence="4" key="1">
    <citation type="journal article" date="2021" name="G3 (Bethesda)">
        <title>Genome and transcriptome analysis of the beet armyworm Spodoptera exigua reveals targets for pest control. .</title>
        <authorList>
            <person name="Simon S."/>
            <person name="Breeschoten T."/>
            <person name="Jansen H.J."/>
            <person name="Dirks R.P."/>
            <person name="Schranz M.E."/>
            <person name="Ros V.I.D."/>
        </authorList>
    </citation>
    <scope>NUCLEOTIDE SEQUENCE</scope>
    <source>
        <strain evidence="4">TB_SE_WUR_2020</strain>
    </source>
</reference>
<dbReference type="PANTHER" id="PTHR10887:SF433">
    <property type="entry name" value="DNA REPLICATION ATP-DEPENDENT HELICASE_NUCLEASE DNA2"/>
    <property type="match status" value="1"/>
</dbReference>
<comment type="similarity">
    <text evidence="1">Belongs to the DNA2/NAM7 helicase family.</text>
</comment>
<dbReference type="EC" id="3.1.-.-" evidence="1"/>
<name>A0A922SKB3_SPOEX</name>
<organism evidence="4 5">
    <name type="scientific">Spodoptera exigua</name>
    <name type="common">Beet armyworm</name>
    <name type="synonym">Noctua fulgens</name>
    <dbReference type="NCBI Taxonomy" id="7107"/>
    <lineage>
        <taxon>Eukaryota</taxon>
        <taxon>Metazoa</taxon>
        <taxon>Ecdysozoa</taxon>
        <taxon>Arthropoda</taxon>
        <taxon>Hexapoda</taxon>
        <taxon>Insecta</taxon>
        <taxon>Pterygota</taxon>
        <taxon>Neoptera</taxon>
        <taxon>Endopterygota</taxon>
        <taxon>Lepidoptera</taxon>
        <taxon>Glossata</taxon>
        <taxon>Ditrysia</taxon>
        <taxon>Noctuoidea</taxon>
        <taxon>Noctuidae</taxon>
        <taxon>Amphipyrinae</taxon>
        <taxon>Spodoptera</taxon>
    </lineage>
</organism>
<dbReference type="PANTHER" id="PTHR10887">
    <property type="entry name" value="DNA2/NAM7 HELICASE FAMILY"/>
    <property type="match status" value="1"/>
</dbReference>
<dbReference type="InterPro" id="IPR041679">
    <property type="entry name" value="DNA2/NAM7-like_C"/>
</dbReference>
<comment type="catalytic activity">
    <reaction evidence="1">
        <text>ATP + H2O = ADP + phosphate + H(+)</text>
        <dbReference type="Rhea" id="RHEA:13065"/>
        <dbReference type="ChEBI" id="CHEBI:15377"/>
        <dbReference type="ChEBI" id="CHEBI:15378"/>
        <dbReference type="ChEBI" id="CHEBI:30616"/>
        <dbReference type="ChEBI" id="CHEBI:43474"/>
        <dbReference type="ChEBI" id="CHEBI:456216"/>
        <dbReference type="EC" id="3.6.4.12"/>
    </reaction>
</comment>
<dbReference type="GO" id="GO:0005694">
    <property type="term" value="C:chromosome"/>
    <property type="evidence" value="ECO:0007669"/>
    <property type="project" value="UniProtKB-SubCell"/>
</dbReference>
<dbReference type="GO" id="GO:0005737">
    <property type="term" value="C:cytoplasm"/>
    <property type="evidence" value="ECO:0007669"/>
    <property type="project" value="TreeGrafter"/>
</dbReference>
<dbReference type="EC" id="3.6.4.12" evidence="1"/>
<keyword evidence="1" id="KW-0540">Nuclease</keyword>
<dbReference type="Pfam" id="PF13087">
    <property type="entry name" value="AAA_12"/>
    <property type="match status" value="2"/>
</dbReference>
<keyword evidence="1" id="KW-0378">Hydrolase</keyword>
<evidence type="ECO:0000259" key="3">
    <source>
        <dbReference type="Pfam" id="PF13087"/>
    </source>
</evidence>
<evidence type="ECO:0000313" key="5">
    <source>
        <dbReference type="Proteomes" id="UP000814243"/>
    </source>
</evidence>
<feature type="domain" description="DNA2/NAM7 helicase-like C-terminal" evidence="3">
    <location>
        <begin position="493"/>
        <end position="543"/>
    </location>
</feature>
<keyword evidence="1" id="KW-0511">Multifunctional enzyme</keyword>
<evidence type="ECO:0000256" key="1">
    <source>
        <dbReference type="RuleBase" id="RU367041"/>
    </source>
</evidence>
<evidence type="ECO:0000313" key="4">
    <source>
        <dbReference type="EMBL" id="KAH9641447.1"/>
    </source>
</evidence>
<dbReference type="GO" id="GO:0017116">
    <property type="term" value="F:single-stranded DNA helicase activity"/>
    <property type="evidence" value="ECO:0007669"/>
    <property type="project" value="UniProtKB-UniRule"/>
</dbReference>
<dbReference type="GO" id="GO:0046872">
    <property type="term" value="F:metal ion binding"/>
    <property type="evidence" value="ECO:0007669"/>
    <property type="project" value="UniProtKB-UniRule"/>
</dbReference>
<dbReference type="GO" id="GO:0051539">
    <property type="term" value="F:4 iron, 4 sulfur cluster binding"/>
    <property type="evidence" value="ECO:0007669"/>
    <property type="project" value="UniProtKB-UniRule"/>
</dbReference>
<dbReference type="EMBL" id="JACEFF010000234">
    <property type="protein sequence ID" value="KAH9641447.1"/>
    <property type="molecule type" value="Genomic_DNA"/>
</dbReference>
<gene>
    <name evidence="4" type="ORF">HF086_006063</name>
</gene>
<dbReference type="CDD" id="cd18808">
    <property type="entry name" value="SF1_C_Upf1"/>
    <property type="match status" value="1"/>
</dbReference>
<keyword evidence="1" id="KW-0408">Iron</keyword>
<dbReference type="GO" id="GO:0006281">
    <property type="term" value="P:DNA repair"/>
    <property type="evidence" value="ECO:0007669"/>
    <property type="project" value="UniProtKB-KW"/>
</dbReference>
<dbReference type="Pfam" id="PF13086">
    <property type="entry name" value="AAA_11"/>
    <property type="match status" value="1"/>
</dbReference>
<comment type="function">
    <text evidence="1">Key enzyme involved in DNA replication and DNA repair. Involved in Okazaki fragments processing by cleaving long flaps that escape FEN1: flaps that are longer than 27 nucleotides are coated by replication protein A complex (RPA), leading to recruit DNA2 which cleaves the flap until it is too short to bind RPA and becomes a substrate for FEN1. Also involved in 5'-end resection of DNA during double-strand break (DSB) repair by mediating the cleavage of 5'-ssDNA.</text>
</comment>
<dbReference type="InterPro" id="IPR045055">
    <property type="entry name" value="DNA2/NAM7-like"/>
</dbReference>
<dbReference type="GO" id="GO:0071932">
    <property type="term" value="P:replication fork reversal"/>
    <property type="evidence" value="ECO:0007669"/>
    <property type="project" value="TreeGrafter"/>
</dbReference>
<dbReference type="Gene3D" id="3.40.50.300">
    <property type="entry name" value="P-loop containing nucleotide triphosphate hydrolases"/>
    <property type="match status" value="2"/>
</dbReference>
<keyword evidence="1" id="KW-0347">Helicase</keyword>
<keyword evidence="1" id="KW-0411">Iron-sulfur</keyword>
<dbReference type="GO" id="GO:0003677">
    <property type="term" value="F:DNA binding"/>
    <property type="evidence" value="ECO:0007669"/>
    <property type="project" value="UniProtKB-UniRule"/>
</dbReference>
<protein>
    <recommendedName>
        <fullName evidence="1">DNA replication ATP-dependent helicase/nuclease</fullName>
        <ecNumber evidence="1">3.1.-.-</ecNumber>
        <ecNumber evidence="1">3.6.4.12</ecNumber>
    </recommendedName>
</protein>
<feature type="domain" description="DNA2/NAM7 helicase-like C-terminal" evidence="3">
    <location>
        <begin position="552"/>
        <end position="641"/>
    </location>
</feature>
<dbReference type="GO" id="GO:0005524">
    <property type="term" value="F:ATP binding"/>
    <property type="evidence" value="ECO:0007669"/>
    <property type="project" value="UniProtKB-UniRule"/>
</dbReference>
<dbReference type="AlphaFoldDB" id="A0A922SKB3"/>
<keyword evidence="1" id="KW-0158">Chromosome</keyword>
<comment type="subcellular location">
    <subcellularLocation>
        <location evidence="1">Nucleus</location>
    </subcellularLocation>
    <subcellularLocation>
        <location evidence="1">Chromosome</location>
    </subcellularLocation>
</comment>
<keyword evidence="1" id="KW-0004">4Fe-4S</keyword>